<evidence type="ECO:0000259" key="1">
    <source>
        <dbReference type="PROSITE" id="PS51819"/>
    </source>
</evidence>
<dbReference type="EMBL" id="PIPO01000002">
    <property type="protein sequence ID" value="RUO33881.1"/>
    <property type="molecule type" value="Genomic_DNA"/>
</dbReference>
<proteinExistence type="predicted"/>
<dbReference type="RefSeq" id="WP_126798447.1">
    <property type="nucleotide sequence ID" value="NZ_PIPO01000002.1"/>
</dbReference>
<accession>A0A432WJH4</accession>
<evidence type="ECO:0000313" key="3">
    <source>
        <dbReference type="Proteomes" id="UP000287823"/>
    </source>
</evidence>
<dbReference type="Proteomes" id="UP000287823">
    <property type="component" value="Unassembled WGS sequence"/>
</dbReference>
<dbReference type="Gene3D" id="3.10.180.10">
    <property type="entry name" value="2,3-Dihydroxybiphenyl 1,2-Dioxygenase, domain 1"/>
    <property type="match status" value="1"/>
</dbReference>
<dbReference type="CDD" id="cd08357">
    <property type="entry name" value="VOC_like"/>
    <property type="match status" value="1"/>
</dbReference>
<gene>
    <name evidence="2" type="ORF">CWE14_05335</name>
</gene>
<reference evidence="2 3" key="1">
    <citation type="journal article" date="2011" name="Front. Microbiol.">
        <title>Genomic signatures of strain selection and enhancement in Bacillus atrophaeus var. globigii, a historical biowarfare simulant.</title>
        <authorList>
            <person name="Gibbons H.S."/>
            <person name="Broomall S.M."/>
            <person name="McNew L.A."/>
            <person name="Daligault H."/>
            <person name="Chapman C."/>
            <person name="Bruce D."/>
            <person name="Karavis M."/>
            <person name="Krepps M."/>
            <person name="McGregor P.A."/>
            <person name="Hong C."/>
            <person name="Park K.H."/>
            <person name="Akmal A."/>
            <person name="Feldman A."/>
            <person name="Lin J.S."/>
            <person name="Chang W.E."/>
            <person name="Higgs B.W."/>
            <person name="Demirev P."/>
            <person name="Lindquist J."/>
            <person name="Liem A."/>
            <person name="Fochler E."/>
            <person name="Read T.D."/>
            <person name="Tapia R."/>
            <person name="Johnson S."/>
            <person name="Bishop-Lilly K.A."/>
            <person name="Detter C."/>
            <person name="Han C."/>
            <person name="Sozhamannan S."/>
            <person name="Rosenzweig C.N."/>
            <person name="Skowronski E.W."/>
        </authorList>
    </citation>
    <scope>NUCLEOTIDE SEQUENCE [LARGE SCALE GENOMIC DNA]</scope>
    <source>
        <strain evidence="2 3">Y4G10-17</strain>
    </source>
</reference>
<name>A0A432WJH4_9GAMM</name>
<feature type="domain" description="VOC" evidence="1">
    <location>
        <begin position="10"/>
        <end position="136"/>
    </location>
</feature>
<dbReference type="PANTHER" id="PTHR39434:SF1">
    <property type="entry name" value="VOC DOMAIN-CONTAINING PROTEIN"/>
    <property type="match status" value="1"/>
</dbReference>
<keyword evidence="3" id="KW-1185">Reference proteome</keyword>
<dbReference type="SUPFAM" id="SSF54593">
    <property type="entry name" value="Glyoxalase/Bleomycin resistance protein/Dihydroxybiphenyl dioxygenase"/>
    <property type="match status" value="1"/>
</dbReference>
<dbReference type="PANTHER" id="PTHR39434">
    <property type="match status" value="1"/>
</dbReference>
<dbReference type="InterPro" id="IPR029068">
    <property type="entry name" value="Glyas_Bleomycin-R_OHBP_Dase"/>
</dbReference>
<evidence type="ECO:0000313" key="2">
    <source>
        <dbReference type="EMBL" id="RUO33881.1"/>
    </source>
</evidence>
<protein>
    <submittedName>
        <fullName evidence="2">Glyoxalase</fullName>
    </submittedName>
</protein>
<organism evidence="2 3">
    <name type="scientific">Aliidiomarina soli</name>
    <dbReference type="NCBI Taxonomy" id="1928574"/>
    <lineage>
        <taxon>Bacteria</taxon>
        <taxon>Pseudomonadati</taxon>
        <taxon>Pseudomonadota</taxon>
        <taxon>Gammaproteobacteria</taxon>
        <taxon>Alteromonadales</taxon>
        <taxon>Idiomarinaceae</taxon>
        <taxon>Aliidiomarina</taxon>
    </lineage>
</organism>
<dbReference type="Pfam" id="PF00903">
    <property type="entry name" value="Glyoxalase"/>
    <property type="match status" value="1"/>
</dbReference>
<dbReference type="PROSITE" id="PS51819">
    <property type="entry name" value="VOC"/>
    <property type="match status" value="1"/>
</dbReference>
<dbReference type="AlphaFoldDB" id="A0A432WJH4"/>
<sequence>MAHQQQTGIPPFHLAIPVDDLDKAREFYGTLLGCEEGRSSAQWIDWNFFGHQLVTHVAPDRILPPAHNAVDGHNVPVPHFGAVLEMDVWQALADKVKTAGIEFVIEPYVRFKGKPGEQATMFFYDPAGNAMEFKAFADINQLFAS</sequence>
<dbReference type="InterPro" id="IPR037523">
    <property type="entry name" value="VOC_core"/>
</dbReference>
<dbReference type="InterPro" id="IPR004360">
    <property type="entry name" value="Glyas_Fos-R_dOase_dom"/>
</dbReference>
<comment type="caution">
    <text evidence="2">The sequence shown here is derived from an EMBL/GenBank/DDBJ whole genome shotgun (WGS) entry which is preliminary data.</text>
</comment>